<evidence type="ECO:0000313" key="3">
    <source>
        <dbReference type="Proteomes" id="UP000422108"/>
    </source>
</evidence>
<dbReference type="GO" id="GO:0016787">
    <property type="term" value="F:hydrolase activity"/>
    <property type="evidence" value="ECO:0007669"/>
    <property type="project" value="UniProtKB-KW"/>
</dbReference>
<dbReference type="Gene3D" id="3.60.15.10">
    <property type="entry name" value="Ribonuclease Z/Hydroxyacylglutathione hydrolase-like"/>
    <property type="match status" value="1"/>
</dbReference>
<evidence type="ECO:0000259" key="1">
    <source>
        <dbReference type="SMART" id="SM00849"/>
    </source>
</evidence>
<dbReference type="InterPro" id="IPR001279">
    <property type="entry name" value="Metallo-B-lactamas"/>
</dbReference>
<reference evidence="2 3" key="1">
    <citation type="submission" date="2019-11" db="EMBL/GenBank/DDBJ databases">
        <title>Comparative genomics of hydrocarbon-degrading Desulfosarcina strains.</title>
        <authorList>
            <person name="Watanabe M."/>
            <person name="Kojima H."/>
            <person name="Fukui M."/>
        </authorList>
    </citation>
    <scope>NUCLEOTIDE SEQUENCE [LARGE SCALE GENOMIC DNA]</scope>
    <source>
        <strain evidence="3">oXyS1</strain>
    </source>
</reference>
<gene>
    <name evidence="2" type="ORF">DSCOOX_13090</name>
</gene>
<dbReference type="InterPro" id="IPR036388">
    <property type="entry name" value="WH-like_DNA-bd_sf"/>
</dbReference>
<dbReference type="SUPFAM" id="SSF56281">
    <property type="entry name" value="Metallo-hydrolase/oxidoreductase"/>
    <property type="match status" value="1"/>
</dbReference>
<feature type="domain" description="Metallo-beta-lactamase" evidence="1">
    <location>
        <begin position="23"/>
        <end position="228"/>
    </location>
</feature>
<dbReference type="CDD" id="cd07725">
    <property type="entry name" value="TTHA1429-like_MBL-fold"/>
    <property type="match status" value="1"/>
</dbReference>
<dbReference type="Pfam" id="PF00753">
    <property type="entry name" value="Lactamase_B"/>
    <property type="match status" value="1"/>
</dbReference>
<dbReference type="Proteomes" id="UP000422108">
    <property type="component" value="Chromosome"/>
</dbReference>
<dbReference type="SMART" id="SM00849">
    <property type="entry name" value="Lactamase_B"/>
    <property type="match status" value="1"/>
</dbReference>
<dbReference type="RefSeq" id="WP_155309488.1">
    <property type="nucleotide sequence ID" value="NZ_AP021879.1"/>
</dbReference>
<name>A0A5K8A6N0_9BACT</name>
<dbReference type="InterPro" id="IPR050662">
    <property type="entry name" value="Sec-metab_biosynth-thioest"/>
</dbReference>
<evidence type="ECO:0000313" key="2">
    <source>
        <dbReference type="EMBL" id="BBO88129.1"/>
    </source>
</evidence>
<dbReference type="PANTHER" id="PTHR23131:SF4">
    <property type="entry name" value="METALLO-BETA-LACTAMASE SUPERFAMILY POTEIN"/>
    <property type="match status" value="1"/>
</dbReference>
<proteinExistence type="predicted"/>
<dbReference type="InterPro" id="IPR036866">
    <property type="entry name" value="RibonucZ/Hydroxyglut_hydro"/>
</dbReference>
<dbReference type="Gene3D" id="1.10.10.10">
    <property type="entry name" value="Winged helix-like DNA-binding domain superfamily/Winged helix DNA-binding domain"/>
    <property type="match status" value="1"/>
</dbReference>
<organism evidence="2 3">
    <name type="scientific">Desulfosarcina ovata subsp. ovata</name>
    <dbReference type="NCBI Taxonomy" id="2752305"/>
    <lineage>
        <taxon>Bacteria</taxon>
        <taxon>Pseudomonadati</taxon>
        <taxon>Thermodesulfobacteriota</taxon>
        <taxon>Desulfobacteria</taxon>
        <taxon>Desulfobacterales</taxon>
        <taxon>Desulfosarcinaceae</taxon>
        <taxon>Desulfosarcina</taxon>
    </lineage>
</organism>
<dbReference type="EMBL" id="AP021879">
    <property type="protein sequence ID" value="BBO88129.1"/>
    <property type="molecule type" value="Genomic_DNA"/>
</dbReference>
<keyword evidence="2" id="KW-0378">Hydrolase</keyword>
<protein>
    <submittedName>
        <fullName evidence="2">MBL fold metallo-hydrolase</fullName>
    </submittedName>
</protein>
<keyword evidence="3" id="KW-1185">Reference proteome</keyword>
<dbReference type="AlphaFoldDB" id="A0A5K8A6N0"/>
<dbReference type="PANTHER" id="PTHR23131">
    <property type="entry name" value="ENDORIBONUCLEASE LACTB2"/>
    <property type="match status" value="1"/>
</dbReference>
<sequence>MVEEVRPNLFRVKIPLPDSPLRFLNSYIIISTKRNLIIDTGLNRQECFEAMKSALKELKVKLEVTDFFITHLHADHFGLLSKLVTESSKVYFNRPDAEIIESWEGFETMIAYAGRSGFPEGKLRSALTQHPGYKFGSDWVPKLNILKDGDHIDIGEYHFQCIETPGHTLGHTCLYEPDKKILVSGDHVLQDISPNIQCWSDDENPLKSYLKSLEKVFELDADLVLPGHRRLFNDHRQRIRELQTHHSRRLTEIQDILSNSPISAYETASQMTWDIRADSWKAFPLMQQWFATGEAISHLRYLEEKRMIRRKMADNMVKFLIPSDRSLTQIIKNEPTLRNTG</sequence>
<accession>A0A5K8A6N0</accession>